<evidence type="ECO:0000313" key="2">
    <source>
        <dbReference type="EMBL" id="MFC6952293.1"/>
    </source>
</evidence>
<feature type="compositionally biased region" description="Acidic residues" evidence="1">
    <location>
        <begin position="406"/>
        <end position="426"/>
    </location>
</feature>
<dbReference type="Proteomes" id="UP001596395">
    <property type="component" value="Unassembled WGS sequence"/>
</dbReference>
<evidence type="ECO:0000313" key="3">
    <source>
        <dbReference type="Proteomes" id="UP001596395"/>
    </source>
</evidence>
<comment type="caution">
    <text evidence="2">The sequence shown here is derived from an EMBL/GenBank/DDBJ whole genome shotgun (WGS) entry which is preliminary data.</text>
</comment>
<dbReference type="EMBL" id="JBHSXN010000001">
    <property type="protein sequence ID" value="MFC6952293.1"/>
    <property type="molecule type" value="Genomic_DNA"/>
</dbReference>
<protein>
    <submittedName>
        <fullName evidence="2">Uncharacterized protein</fullName>
    </submittedName>
</protein>
<name>A0ABD5VF40_9EURY</name>
<dbReference type="AlphaFoldDB" id="A0ABD5VF40"/>
<feature type="region of interest" description="Disordered" evidence="1">
    <location>
        <begin position="495"/>
        <end position="542"/>
    </location>
</feature>
<feature type="compositionally biased region" description="Low complexity" evidence="1">
    <location>
        <begin position="306"/>
        <end position="319"/>
    </location>
</feature>
<feature type="compositionally biased region" description="Acidic residues" evidence="1">
    <location>
        <begin position="290"/>
        <end position="305"/>
    </location>
</feature>
<gene>
    <name evidence="2" type="ORF">ACFQGB_05415</name>
</gene>
<keyword evidence="3" id="KW-1185">Reference proteome</keyword>
<reference evidence="2 3" key="1">
    <citation type="journal article" date="2019" name="Int. J. Syst. Evol. Microbiol.">
        <title>The Global Catalogue of Microorganisms (GCM) 10K type strain sequencing project: providing services to taxonomists for standard genome sequencing and annotation.</title>
        <authorList>
            <consortium name="The Broad Institute Genomics Platform"/>
            <consortium name="The Broad Institute Genome Sequencing Center for Infectious Disease"/>
            <person name="Wu L."/>
            <person name="Ma J."/>
        </authorList>
    </citation>
    <scope>NUCLEOTIDE SEQUENCE [LARGE SCALE GENOMIC DNA]</scope>
    <source>
        <strain evidence="2 3">GX26</strain>
    </source>
</reference>
<feature type="compositionally biased region" description="Low complexity" evidence="1">
    <location>
        <begin position="370"/>
        <end position="380"/>
    </location>
</feature>
<feature type="compositionally biased region" description="Basic and acidic residues" evidence="1">
    <location>
        <begin position="320"/>
        <end position="331"/>
    </location>
</feature>
<accession>A0ABD5VF40</accession>
<organism evidence="2 3">
    <name type="scientific">Halorubellus litoreus</name>
    <dbReference type="NCBI Taxonomy" id="755308"/>
    <lineage>
        <taxon>Archaea</taxon>
        <taxon>Methanobacteriati</taxon>
        <taxon>Methanobacteriota</taxon>
        <taxon>Stenosarchaea group</taxon>
        <taxon>Halobacteria</taxon>
        <taxon>Halobacteriales</taxon>
        <taxon>Halorubellaceae</taxon>
        <taxon>Halorubellus</taxon>
    </lineage>
</organism>
<sequence length="542" mass="56916">MRQGTSGFEREDALACADVLGGFGVSSAHVREHVADATTVDPREDLETAIQRALADPEHPTAFVRRTVAAAPRGVDSPARFWTTAPETQLGDVFAAIDWTFDVKSANGRSLSVDDAQPYRLRVEDADGRTRSTEFSFPDSPLGDDNYPALVDAVNRELLFGLDCRFVQLSDGTDRWRFALVETDELDRLVERFGERITAFDRPLLAADQPAAYVPDADADVVEDAGGVPVPAWASESRERSWRGRRLTADAFDADHVGGLDHLANDESASASDREEADAADAAAAIEFVDGSDDESVDAGSDDGASDASTSTRAGSTVVRDADAPVVRDAETDGVPSAETGSNADDDDLDGWSIGGSVDATTRSADPVDDGSSSSDLSTSGFTWGDDANDGDAGTVVDADARADDGVDAADGESDGDAENDGDGDDGFFSADAVSSFDAGAKTSRVGGDSFGVDAGEQTEDDRFAAVGAAIAAPAGISCRGLLDDDEFLPEIPRAEPAETRLTFEDEFDPTANPADERETDDGFVWVNESSGVGEDRTSASD</sequence>
<proteinExistence type="predicted"/>
<dbReference type="RefSeq" id="WP_336349282.1">
    <property type="nucleotide sequence ID" value="NZ_JAZAQL010000001.1"/>
</dbReference>
<feature type="region of interest" description="Disordered" evidence="1">
    <location>
        <begin position="289"/>
        <end position="432"/>
    </location>
</feature>
<evidence type="ECO:0000256" key="1">
    <source>
        <dbReference type="SAM" id="MobiDB-lite"/>
    </source>
</evidence>
<feature type="compositionally biased region" description="Basic and acidic residues" evidence="1">
    <location>
        <begin position="495"/>
        <end position="504"/>
    </location>
</feature>